<reference evidence="1" key="1">
    <citation type="submission" date="2024-09" db="EMBL/GenBank/DDBJ databases">
        <title>Black Yeasts Isolated from many extreme environments.</title>
        <authorList>
            <person name="Coleine C."/>
            <person name="Stajich J.E."/>
            <person name="Selbmann L."/>
        </authorList>
    </citation>
    <scope>NUCLEOTIDE SEQUENCE</scope>
    <source>
        <strain evidence="1">CCFEE 5737</strain>
    </source>
</reference>
<gene>
    <name evidence="1" type="ORF">LTS18_012721</name>
</gene>
<comment type="caution">
    <text evidence="1">The sequence shown here is derived from an EMBL/GenBank/DDBJ whole genome shotgun (WGS) entry which is preliminary data.</text>
</comment>
<evidence type="ECO:0000313" key="1">
    <source>
        <dbReference type="EMBL" id="KAK3065041.1"/>
    </source>
</evidence>
<name>A0ACC3DCH3_9PEZI</name>
<proteinExistence type="predicted"/>
<dbReference type="Proteomes" id="UP001186974">
    <property type="component" value="Unassembled WGS sequence"/>
</dbReference>
<protein>
    <submittedName>
        <fullName evidence="1">Uncharacterized protein</fullName>
    </submittedName>
</protein>
<accession>A0ACC3DCH3</accession>
<dbReference type="EMBL" id="JAWDJW010006372">
    <property type="protein sequence ID" value="KAK3065041.1"/>
    <property type="molecule type" value="Genomic_DNA"/>
</dbReference>
<organism evidence="1 2">
    <name type="scientific">Coniosporium uncinatum</name>
    <dbReference type="NCBI Taxonomy" id="93489"/>
    <lineage>
        <taxon>Eukaryota</taxon>
        <taxon>Fungi</taxon>
        <taxon>Dikarya</taxon>
        <taxon>Ascomycota</taxon>
        <taxon>Pezizomycotina</taxon>
        <taxon>Dothideomycetes</taxon>
        <taxon>Dothideomycetes incertae sedis</taxon>
        <taxon>Coniosporium</taxon>
    </lineage>
</organism>
<sequence length="499" mass="55782">MFPERAGAAKATATPFATNSVKEDHQVAATPLAILPEIEAQFLSRLGTLTDSLQSMKFKDNSIDPEMFEAIKRYETNQEIAWQELLNKHETLLADMETLASKQAEELKIVKGNRKTVLNHRRQEILELQEKVMALEKFHKAVDEINQEHTKWLERLEDEAIKALTDRVTRIESSLTSPSGRLAALETRLKQLENLGERVVALEQSPGSSEEDSEEPQELERLSESLKQLGDKHSDLLQRVTALEEHNASSAFDVPGMESAMQTPFTPNSPLWPSKRQRTEDGWQQTPSQELVFGAGAPALTPSQFPSYGRYHFPSPGESPFSMASPSPTHSFGGNGLAGTSFTTDHSGRASRAPTPPTQRAVAAPHDPIYALVSGKVETGTLKPFVELSQDLQQRIALIFVSEKQSRWAKAKKPESCITNLMKQSRSVWSKEDGNEGSCRSCTNTMRPCLRVRKTADTLELVVLPLPARLRKEKDSDDFDYWVMSEKNKGNVIEWETQS</sequence>
<keyword evidence="2" id="KW-1185">Reference proteome</keyword>
<evidence type="ECO:0000313" key="2">
    <source>
        <dbReference type="Proteomes" id="UP001186974"/>
    </source>
</evidence>